<dbReference type="Gene3D" id="3.40.50.300">
    <property type="entry name" value="P-loop containing nucleotide triphosphate hydrolases"/>
    <property type="match status" value="1"/>
</dbReference>
<evidence type="ECO:0000313" key="3">
    <source>
        <dbReference type="Proteomes" id="UP000468327"/>
    </source>
</evidence>
<evidence type="ECO:0000313" key="2">
    <source>
        <dbReference type="EMBL" id="MVN16248.1"/>
    </source>
</evidence>
<comment type="caution">
    <text evidence="2">The sequence shown here is derived from an EMBL/GenBank/DDBJ whole genome shotgun (WGS) entry which is preliminary data.</text>
</comment>
<protein>
    <recommendedName>
        <fullName evidence="4">Conjugal transfer protein TraC</fullName>
    </recommendedName>
</protein>
<reference evidence="2 3" key="1">
    <citation type="submission" date="2019-11" db="EMBL/GenBank/DDBJ databases">
        <title>Whole genome shotgun sequencing (WGS) data from Adlercreutzia equolifaciens ResAG-91, Eggerthella lenta MRI-F36, MRI-F37, MRI-F40, ResAG-49, ResAG-88, ResAG-121, ResAG-145, and Gordonibacter sp. ResAG-5, ResAG-26, ResAG-43, ResAG-50, ResAG-59.</title>
        <authorList>
            <person name="Stoll D.A."/>
            <person name="Danylec N."/>
            <person name="Franz C.M.A.P."/>
            <person name="Huch M."/>
        </authorList>
    </citation>
    <scope>NUCLEOTIDE SEQUENCE [LARGE SCALE GENOMIC DNA]</scope>
    <source>
        <strain evidence="2 3">ResAG-59</strain>
    </source>
</reference>
<gene>
    <name evidence="2" type="ORF">GO738_13020</name>
</gene>
<dbReference type="InterPro" id="IPR027417">
    <property type="entry name" value="P-loop_NTPase"/>
</dbReference>
<evidence type="ECO:0000256" key="1">
    <source>
        <dbReference type="SAM" id="MobiDB-lite"/>
    </source>
</evidence>
<sequence length="931" mass="103539">MEQQGGPLEGRSFSDGPRRGESYEGREELRAYIGDRRAAAADGSLPLLGRLRARREAREAERRLFDSSRRAVGESRAAAKRARREARRAERGCEAARRAQSADARRTAAQRAGVYRDVEALMRRQSRAESRRAEAWSDELSRAQRAQDLIGYSLMYEDGVCESAPGTFSETLSFSDINYRTASPEDQRSAFNAWCGVLNYFGPQVGLQLNAVSLARDEDACMRRTMLPETGGASDVYVREYNRMLADKAAESTQGITRERYLTVSVRAAGRDEALPLLARVRDDVADMLRRMGCDVRKLDGMDRLRLVRSQIAPDGDLPFDYGRSLVSGETTKDAVAPSSFDFSASLDPQGRFFRINNAPAAKDVFAQALVAQSWPSDLTDRALASITDLPVPLNVSVHYHAYDQGDAVAMVLKKLAWMRGEKARSQQQAFRQGLDPELGVSLEVQHRESEASDLLDDLRNRSQHLFGVSVVVLVWGGDLDELSSRVYQVTSAARKAGVRLSSYDLRQKRAFNSALPLGFDHVRLDRTFTTAEAAMLLPFSSRELMQEGGVYYGQNQLSGNPIIFNRKTLKTPAGFIFGKPGAGKGMNNKGEIFNARFGNPDDHGIIVDPKGEYGPCMEAWGGRSFELAVDSPHHINIFDLNENYSGAGSNPVLFKSEFLVAFFSDILAPDGGVTPVERSILDRCVRQAYSRWSPGTPPEDMPTVADFWNLLRAQPDPEADTMARALEMYVNGTLSCFAHTTDIDADAPWASWSTKRMGPQLAMAGSMAVMDRAWLHVTENEGRGVRTWVYIDEIQNFEGNPYAMGYLQKYFAEGRSYGLIPTGITQHPDRILGNDTFRQMLSSCEFQILLDQSYNNRMHLKKILSLSDTELGYIKDAEPGCGLLVAGPAVIPFRNVYPKGTALYRLMTTNPNEREAEARAAREEHRDGRA</sequence>
<accession>A0A6N8IK87</accession>
<name>A0A6N8IK87_9ACTN</name>
<keyword evidence="3" id="KW-1185">Reference proteome</keyword>
<feature type="region of interest" description="Disordered" evidence="1">
    <location>
        <begin position="1"/>
        <end position="27"/>
    </location>
</feature>
<dbReference type="Proteomes" id="UP000468327">
    <property type="component" value="Unassembled WGS sequence"/>
</dbReference>
<proteinExistence type="predicted"/>
<organism evidence="2 3">
    <name type="scientific">Gordonibacter urolithinfaciens</name>
    <dbReference type="NCBI Taxonomy" id="1335613"/>
    <lineage>
        <taxon>Bacteria</taxon>
        <taxon>Bacillati</taxon>
        <taxon>Actinomycetota</taxon>
        <taxon>Coriobacteriia</taxon>
        <taxon>Eggerthellales</taxon>
        <taxon>Eggerthellaceae</taxon>
        <taxon>Gordonibacter</taxon>
    </lineage>
</organism>
<dbReference type="AlphaFoldDB" id="A0A6N8IK87"/>
<evidence type="ECO:0008006" key="4">
    <source>
        <dbReference type="Google" id="ProtNLM"/>
    </source>
</evidence>
<feature type="compositionally biased region" description="Basic and acidic residues" evidence="1">
    <location>
        <begin position="62"/>
        <end position="73"/>
    </location>
</feature>
<dbReference type="Gene3D" id="1.10.8.730">
    <property type="match status" value="1"/>
</dbReference>
<dbReference type="RefSeq" id="WP_157007579.1">
    <property type="nucleotide sequence ID" value="NZ_WPOC01000026.1"/>
</dbReference>
<dbReference type="EMBL" id="WPOC01000026">
    <property type="protein sequence ID" value="MVN16248.1"/>
    <property type="molecule type" value="Genomic_DNA"/>
</dbReference>
<feature type="region of interest" description="Disordered" evidence="1">
    <location>
        <begin position="62"/>
        <end position="91"/>
    </location>
</feature>
<feature type="compositionally biased region" description="Basic and acidic residues" evidence="1">
    <location>
        <begin position="16"/>
        <end position="27"/>
    </location>
</feature>
<dbReference type="SUPFAM" id="SSF52540">
    <property type="entry name" value="P-loop containing nucleoside triphosphate hydrolases"/>
    <property type="match status" value="1"/>
</dbReference>
<dbReference type="NCBIfam" id="NF045971">
    <property type="entry name" value="conju_CD1110"/>
    <property type="match status" value="1"/>
</dbReference>